<dbReference type="SUPFAM" id="SSF56672">
    <property type="entry name" value="DNA/RNA polymerases"/>
    <property type="match status" value="1"/>
</dbReference>
<reference evidence="3" key="2">
    <citation type="submission" date="2025-08" db="UniProtKB">
        <authorList>
            <consortium name="RefSeq"/>
        </authorList>
    </citation>
    <scope>IDENTIFICATION</scope>
    <source>
        <tissue evidence="3">Leaf</tissue>
    </source>
</reference>
<dbReference type="PANTHER" id="PTHR24559">
    <property type="entry name" value="TRANSPOSON TY3-I GAG-POL POLYPROTEIN"/>
    <property type="match status" value="1"/>
</dbReference>
<dbReference type="InterPro" id="IPR043128">
    <property type="entry name" value="Rev_trsase/Diguanyl_cyclase"/>
</dbReference>
<dbReference type="CDD" id="cd00303">
    <property type="entry name" value="retropepsin_like"/>
    <property type="match status" value="1"/>
</dbReference>
<dbReference type="InterPro" id="IPR021109">
    <property type="entry name" value="Peptidase_aspartic_dom_sf"/>
</dbReference>
<accession>A0ABM0YWY0</accession>
<dbReference type="Gene3D" id="2.40.70.10">
    <property type="entry name" value="Acid Proteases"/>
    <property type="match status" value="1"/>
</dbReference>
<organism evidence="2 3">
    <name type="scientific">Camelina sativa</name>
    <name type="common">False flax</name>
    <name type="synonym">Myagrum sativum</name>
    <dbReference type="NCBI Taxonomy" id="90675"/>
    <lineage>
        <taxon>Eukaryota</taxon>
        <taxon>Viridiplantae</taxon>
        <taxon>Streptophyta</taxon>
        <taxon>Embryophyta</taxon>
        <taxon>Tracheophyta</taxon>
        <taxon>Spermatophyta</taxon>
        <taxon>Magnoliopsida</taxon>
        <taxon>eudicotyledons</taxon>
        <taxon>Gunneridae</taxon>
        <taxon>Pentapetalae</taxon>
        <taxon>rosids</taxon>
        <taxon>malvids</taxon>
        <taxon>Brassicales</taxon>
        <taxon>Brassicaceae</taxon>
        <taxon>Camelineae</taxon>
        <taxon>Camelina</taxon>
    </lineage>
</organism>
<dbReference type="Gene3D" id="3.30.70.270">
    <property type="match status" value="1"/>
</dbReference>
<dbReference type="Gene3D" id="3.10.10.10">
    <property type="entry name" value="HIV Type 1 Reverse Transcriptase, subunit A, domain 1"/>
    <property type="match status" value="1"/>
</dbReference>
<keyword evidence="2" id="KW-1185">Reference proteome</keyword>
<dbReference type="Proteomes" id="UP000694864">
    <property type="component" value="Chromosome 4"/>
</dbReference>
<evidence type="ECO:0000313" key="2">
    <source>
        <dbReference type="Proteomes" id="UP000694864"/>
    </source>
</evidence>
<name>A0ABM0YWY0_CAMSA</name>
<protein>
    <submittedName>
        <fullName evidence="3">Uncharacterized protein LOC104783704</fullName>
    </submittedName>
</protein>
<gene>
    <name evidence="3" type="primary">LOC104783704</name>
</gene>
<feature type="region of interest" description="Disordered" evidence="1">
    <location>
        <begin position="184"/>
        <end position="212"/>
    </location>
</feature>
<dbReference type="InterPro" id="IPR043502">
    <property type="entry name" value="DNA/RNA_pol_sf"/>
</dbReference>
<dbReference type="GeneID" id="104783704"/>
<sequence>MALKEEVVIENKEVMAIQQKVFIEKKEDERGPALEQYAPYPLYKGMLLDISKQKAQNQDRRDQEEIGTAIVPTKLEDPAQKLGQTEYKSTNLHICLADGSNKDVVGKLENLPVKIGKARIPTDFVVIEMDKELEDPIILGRPFLATAGAVIDVKEGLVTLNIVEGLTMKFDIYNPTNLPTIGDQPFTIKDKGGHEVSSEEETPKAKFSSPEESVERLKGSVQDMDVTSHELNVDPTYKPVKQKRRKLDPERTKAVNDEVKKLLAAGSIMEIKYPEWLANPVVVKKKKGKNRVCIDFTDLNKACPKDSYPLPHIERLVEATAGNALLSFMNAFSGYNQILIHADDREKTAFITD</sequence>
<evidence type="ECO:0000313" key="3">
    <source>
        <dbReference type="RefSeq" id="XP_010507127.1"/>
    </source>
</evidence>
<feature type="compositionally biased region" description="Basic and acidic residues" evidence="1">
    <location>
        <begin position="188"/>
        <end position="204"/>
    </location>
</feature>
<evidence type="ECO:0000256" key="1">
    <source>
        <dbReference type="SAM" id="MobiDB-lite"/>
    </source>
</evidence>
<proteinExistence type="predicted"/>
<dbReference type="RefSeq" id="XP_010507127.1">
    <property type="nucleotide sequence ID" value="XM_010508825.1"/>
</dbReference>
<dbReference type="InterPro" id="IPR053134">
    <property type="entry name" value="RNA-dir_DNA_polymerase"/>
</dbReference>
<dbReference type="PANTHER" id="PTHR24559:SF431">
    <property type="entry name" value="RNA-DIRECTED DNA POLYMERASE HOMOLOG"/>
    <property type="match status" value="1"/>
</dbReference>
<reference evidence="2" key="1">
    <citation type="journal article" date="2014" name="Nat. Commun.">
        <title>The emerging biofuel crop Camelina sativa retains a highly undifferentiated hexaploid genome structure.</title>
        <authorList>
            <person name="Kagale S."/>
            <person name="Koh C."/>
            <person name="Nixon J."/>
            <person name="Bollina V."/>
            <person name="Clarke W.E."/>
            <person name="Tuteja R."/>
            <person name="Spillane C."/>
            <person name="Robinson S.J."/>
            <person name="Links M.G."/>
            <person name="Clarke C."/>
            <person name="Higgins E.E."/>
            <person name="Huebert T."/>
            <person name="Sharpe A.G."/>
            <person name="Parkin I.A."/>
        </authorList>
    </citation>
    <scope>NUCLEOTIDE SEQUENCE [LARGE SCALE GENOMIC DNA]</scope>
    <source>
        <strain evidence="2">cv. DH55</strain>
    </source>
</reference>